<gene>
    <name evidence="4" type="ORF">EV193_108138</name>
</gene>
<feature type="transmembrane region" description="Helical" evidence="2">
    <location>
        <begin position="654"/>
        <end position="676"/>
    </location>
</feature>
<protein>
    <submittedName>
        <fullName evidence="4">Uncharacterized protein DUF4129</fullName>
    </submittedName>
</protein>
<evidence type="ECO:0000313" key="4">
    <source>
        <dbReference type="EMBL" id="RZS34790.1"/>
    </source>
</evidence>
<feature type="compositionally biased region" description="Polar residues" evidence="1">
    <location>
        <begin position="566"/>
        <end position="582"/>
    </location>
</feature>
<sequence>MSGRAAVVTPAQWSLTVTPVAAALATLCTTTALSGVIDGFRWFGYAGISVIVVMAAGMALRSVRVPTFLVGTAQMVAVLCLVVALFTDSGILGFIPGPEAFGELGDRLGQSVDVVRNGVPPVKATAPLLCLVVIAIGLVAVLVDTLAVAAGTPAASGLVLLCVYAVPASLADAMLPWWSFVLGATSFALLLAVDGTHRHQMWRNRTTLPGADGVHGVGTPSVLVGIALVLGLVAGAGVTAIGTVGQLPGGGGGGGGGSGELGLNPMTNLRGILDQRGNTEMYRVRGLGPETRYLRAVTLAKYDNNRGGFDDDLARMAEGVPAESRLPSPPGDDGVGPTTTIDIEPINSNDFWAPVYGTPRTLRNLPDNVNYDPGSGIVYARQKRKMPRYTEEADLVEPTAADLRSAGTNYSEIDRVYREAAGIDPRVRQLATDITARHPTVFDRARALQQHFQGNGFKYDLRTAPGQGRDALVDFLFNGKTGFCEQYATAMAVLARAAGIPARVAIGFTAGYTGGDYRVITSQDAHAWVEIFFPRRGWVMFDPTPLTDNRTYTPPYMTNDAPAPSSVPSGQTSSVPAPTTQNEPTAAPEEEDPTATPQQAQQQADEQPSWIAWALGVLLLLAIAFTVLTWLAARHRGAVRAAALRGEPPKVKPTLARLFHYAGPIAAVCWVLVIVFTGALVSWWLAIGLLAVCAAVTPAIVRAWRRRIRLHAVHAHHPDAADAAWQELLAESWDRGTDIPPSETVRTTARRLVREHDLDGPGRENLRTVVGVVERSWYGDPGHADPKLSGAVDEVRGAMRRSRPLPWRARLLPRSVLHPPKARDDE</sequence>
<name>A0A4Q7KIN7_9PSEU</name>
<keyword evidence="2" id="KW-0472">Membrane</keyword>
<feature type="transmembrane region" description="Helical" evidence="2">
    <location>
        <begin position="214"/>
        <end position="238"/>
    </location>
</feature>
<dbReference type="AlphaFoldDB" id="A0A4Q7KIN7"/>
<feature type="transmembrane region" description="Helical" evidence="2">
    <location>
        <begin position="610"/>
        <end position="633"/>
    </location>
</feature>
<evidence type="ECO:0000256" key="1">
    <source>
        <dbReference type="SAM" id="MobiDB-lite"/>
    </source>
</evidence>
<evidence type="ECO:0000256" key="2">
    <source>
        <dbReference type="SAM" id="Phobius"/>
    </source>
</evidence>
<feature type="transmembrane region" description="Helical" evidence="2">
    <location>
        <begin position="124"/>
        <end position="143"/>
    </location>
</feature>
<keyword evidence="2" id="KW-0812">Transmembrane</keyword>
<dbReference type="Pfam" id="PF01841">
    <property type="entry name" value="Transglut_core"/>
    <property type="match status" value="1"/>
</dbReference>
<feature type="domain" description="Transglutaminase-like" evidence="3">
    <location>
        <begin position="476"/>
        <end position="545"/>
    </location>
</feature>
<dbReference type="InterPro" id="IPR002931">
    <property type="entry name" value="Transglutaminase-like"/>
</dbReference>
<dbReference type="InterPro" id="IPR038765">
    <property type="entry name" value="Papain-like_cys_pep_sf"/>
</dbReference>
<keyword evidence="5" id="KW-1185">Reference proteome</keyword>
<keyword evidence="2" id="KW-1133">Transmembrane helix</keyword>
<dbReference type="RefSeq" id="WP_130346236.1">
    <property type="nucleotide sequence ID" value="NZ_SGWQ01000008.1"/>
</dbReference>
<dbReference type="InterPro" id="IPR052901">
    <property type="entry name" value="Bact_TGase-like"/>
</dbReference>
<dbReference type="Proteomes" id="UP000294257">
    <property type="component" value="Unassembled WGS sequence"/>
</dbReference>
<dbReference type="PANTHER" id="PTHR42736:SF1">
    <property type="entry name" value="PROTEIN-GLUTAMINE GAMMA-GLUTAMYLTRANSFERASE"/>
    <property type="match status" value="1"/>
</dbReference>
<evidence type="ECO:0000313" key="5">
    <source>
        <dbReference type="Proteomes" id="UP000294257"/>
    </source>
</evidence>
<comment type="caution">
    <text evidence="4">The sequence shown here is derived from an EMBL/GenBank/DDBJ whole genome shotgun (WGS) entry which is preliminary data.</text>
</comment>
<feature type="transmembrane region" description="Helical" evidence="2">
    <location>
        <begin position="150"/>
        <end position="169"/>
    </location>
</feature>
<dbReference type="OrthoDB" id="9804023at2"/>
<dbReference type="InterPro" id="IPR021878">
    <property type="entry name" value="TgpA_N"/>
</dbReference>
<dbReference type="InterPro" id="IPR025403">
    <property type="entry name" value="TgpA-like_C"/>
</dbReference>
<feature type="transmembrane region" description="Helical" evidence="2">
    <location>
        <begin position="41"/>
        <end position="60"/>
    </location>
</feature>
<feature type="transmembrane region" description="Helical" evidence="2">
    <location>
        <begin position="175"/>
        <end position="193"/>
    </location>
</feature>
<dbReference type="Gene3D" id="3.10.620.30">
    <property type="match status" value="1"/>
</dbReference>
<dbReference type="EMBL" id="SGWQ01000008">
    <property type="protein sequence ID" value="RZS34790.1"/>
    <property type="molecule type" value="Genomic_DNA"/>
</dbReference>
<feature type="transmembrane region" description="Helical" evidence="2">
    <location>
        <begin position="67"/>
        <end position="86"/>
    </location>
</feature>
<feature type="compositionally biased region" description="Low complexity" evidence="1">
    <location>
        <begin position="594"/>
        <end position="603"/>
    </location>
</feature>
<evidence type="ECO:0000259" key="3">
    <source>
        <dbReference type="SMART" id="SM00460"/>
    </source>
</evidence>
<organism evidence="4 5">
    <name type="scientific">Herbihabitans rhizosphaerae</name>
    <dbReference type="NCBI Taxonomy" id="1872711"/>
    <lineage>
        <taxon>Bacteria</taxon>
        <taxon>Bacillati</taxon>
        <taxon>Actinomycetota</taxon>
        <taxon>Actinomycetes</taxon>
        <taxon>Pseudonocardiales</taxon>
        <taxon>Pseudonocardiaceae</taxon>
        <taxon>Herbihabitans</taxon>
    </lineage>
</organism>
<reference evidence="4 5" key="1">
    <citation type="submission" date="2019-02" db="EMBL/GenBank/DDBJ databases">
        <title>Genomic Encyclopedia of Type Strains, Phase IV (KMG-IV): sequencing the most valuable type-strain genomes for metagenomic binning, comparative biology and taxonomic classification.</title>
        <authorList>
            <person name="Goeker M."/>
        </authorList>
    </citation>
    <scope>NUCLEOTIDE SEQUENCE [LARGE SCALE GENOMIC DNA]</scope>
    <source>
        <strain evidence="4 5">DSM 101727</strain>
    </source>
</reference>
<dbReference type="SMART" id="SM00460">
    <property type="entry name" value="TGc"/>
    <property type="match status" value="1"/>
</dbReference>
<dbReference type="PANTHER" id="PTHR42736">
    <property type="entry name" value="PROTEIN-GLUTAMINE GAMMA-GLUTAMYLTRANSFERASE"/>
    <property type="match status" value="1"/>
</dbReference>
<feature type="transmembrane region" description="Helical" evidence="2">
    <location>
        <begin position="682"/>
        <end position="701"/>
    </location>
</feature>
<dbReference type="Pfam" id="PF13559">
    <property type="entry name" value="DUF4129"/>
    <property type="match status" value="1"/>
</dbReference>
<accession>A0A4Q7KIN7</accession>
<feature type="region of interest" description="Disordered" evidence="1">
    <location>
        <begin position="551"/>
        <end position="603"/>
    </location>
</feature>
<dbReference type="Pfam" id="PF11992">
    <property type="entry name" value="TgpA_N"/>
    <property type="match status" value="1"/>
</dbReference>
<proteinExistence type="predicted"/>
<dbReference type="SUPFAM" id="SSF54001">
    <property type="entry name" value="Cysteine proteinases"/>
    <property type="match status" value="1"/>
</dbReference>